<evidence type="ECO:0000256" key="7">
    <source>
        <dbReference type="SAM" id="MobiDB-lite"/>
    </source>
</evidence>
<keyword evidence="3" id="KW-0132">Cell division</keyword>
<comment type="caution">
    <text evidence="9">The sequence shown here is derived from an EMBL/GenBank/DDBJ whole genome shotgun (WGS) entry which is preliminary data.</text>
</comment>
<evidence type="ECO:0000256" key="5">
    <source>
        <dbReference type="ARBA" id="ARBA00023067"/>
    </source>
</evidence>
<keyword evidence="6" id="KW-0131">Cell cycle</keyword>
<evidence type="ECO:0000256" key="1">
    <source>
        <dbReference type="ARBA" id="ARBA00004286"/>
    </source>
</evidence>
<evidence type="ECO:0000313" key="10">
    <source>
        <dbReference type="Proteomes" id="UP001303046"/>
    </source>
</evidence>
<proteinExistence type="predicted"/>
<dbReference type="InterPro" id="IPR025977">
    <property type="entry name" value="Cnd3_C"/>
</dbReference>
<dbReference type="EMBL" id="JAVFWL010000001">
    <property type="protein sequence ID" value="KAK6725937.1"/>
    <property type="molecule type" value="Genomic_DNA"/>
</dbReference>
<dbReference type="InterPro" id="IPR016024">
    <property type="entry name" value="ARM-type_fold"/>
</dbReference>
<keyword evidence="2" id="KW-0158">Chromosome</keyword>
<feature type="compositionally biased region" description="Basic and acidic residues" evidence="7">
    <location>
        <begin position="1155"/>
        <end position="1164"/>
    </location>
</feature>
<feature type="compositionally biased region" description="Polar residues" evidence="7">
    <location>
        <begin position="1101"/>
        <end position="1117"/>
    </location>
</feature>
<evidence type="ECO:0000313" key="9">
    <source>
        <dbReference type="EMBL" id="KAK6725937.1"/>
    </source>
</evidence>
<dbReference type="InterPro" id="IPR027165">
    <property type="entry name" value="CND3"/>
</dbReference>
<dbReference type="Pfam" id="PF12719">
    <property type="entry name" value="Cnd3"/>
    <property type="match status" value="1"/>
</dbReference>
<keyword evidence="5" id="KW-0226">DNA condensation</keyword>
<keyword evidence="10" id="KW-1185">Reference proteome</keyword>
<evidence type="ECO:0000256" key="4">
    <source>
        <dbReference type="ARBA" id="ARBA00022776"/>
    </source>
</evidence>
<gene>
    <name evidence="9" type="primary">Necator_chrI.g446</name>
    <name evidence="9" type="ORF">RB195_004324</name>
</gene>
<dbReference type="PANTHER" id="PTHR14418">
    <property type="entry name" value="CONDENSIN COMPLEX SUBUNIT 3-RELATED"/>
    <property type="match status" value="1"/>
</dbReference>
<feature type="compositionally biased region" description="Low complexity" evidence="7">
    <location>
        <begin position="1181"/>
        <end position="1192"/>
    </location>
</feature>
<sequence>MASFESSDSFEDIVVMDCAKSADEDKTDEAIPMEIAPHEVASLGDDSFEDMIIEKPVEEQHQVSEKDVCKPRTVSGSCELGESFCNISPISSFNEMVSVPPYDSADHLNENTESNIRQSETISQDQCMTEEGSFNETVWNPANGYGFNITQEEILQYDHHISSFDEDVLPIRNKTSVAHLLESQPYNVIQVSSCSGAGNEEILDVFTPNVSVMESEEVTEEIDIERLRAHLTSVHTNRTFDEQCVNDVVSIIIRNRNTACLLLCDGLCCIMTATHDIEYSTLLPLFQFVSKVILYSHSSETDKPLSSVCEVIELAKHSSGEKTRSRCCFLLQCILYADAELREQQELEVVDDGITVQDQGLPFNLLKQWGLILAQRRRDKAVAVRAAAIRAISQLPLREEPYTDDDNKEFFPNDLVFDSLHDSAVEVRQAAVQSLVLRTFDDVGSCIAFIEEEEDSDVRKLLVEHLIRSTHIRSFTTDARIRLLRLMLNDENSVIRLMVPQLLVPKWLENCHEGIDNLEDLLQYIDPLYDEDVTKKVVTFAISHHMELVVQVKDDGEGYLKYLLTMPAQCRDELAILHAHSLPGELKRLSGKNIYLRLFFHRCLTEHLCSLYGKPEQFAILDKVQHKLLPTLYDLAEMTGNFALDSLKNDEELALNEFSIRQLCYMLRIIDKTCNVGRESLRRMLYQIAGHPEIRPSPALVDFAMREVLLQLDHPNGCYEDTLAWARDAAAHFLRGEVTKESSQNEDGGEILSSLLRIRIIGLASCLDEHIMTDHLSVLRHVLESDVCEVKDSALSALADIVCVYGFKEIAKLMFGTEHHPNGSQDERNPPAKEEYSNLLAKLFEETLDKVVFTCLRILYATSVNWPAMLGRLLLRIVESESLELEKVVFAFLDSFTKQRKIGSVQLVMAYLWCVAKVQEEESANKTTLIRNLYSYVRGFLRKISDSRRKRCRSKTRKEECSEKERTTEIFPSMLLCRGILNSMLSDLWGPSARSLAQILTSTYIQDVDTPSLLALHSHVSIVLEVIEKEGLVRLANPIRRFTGSLENLMRRRNCKFDQKIFEKKLKREISEDWDPNWSVKFSPKTPKTPKRVRSIKREPNSQLQTPNQTDSLTVPSESSVQMIASVKKSLSQLQHEIERPDCVIVIESDEGDSDSVRLQESPKRLQSTPSTKNTLPVQKSRSINRSSSTNTPGQRRITEKTPKRRVKQANVVVVELND</sequence>
<evidence type="ECO:0000259" key="8">
    <source>
        <dbReference type="Pfam" id="PF12719"/>
    </source>
</evidence>
<dbReference type="SUPFAM" id="SSF48371">
    <property type="entry name" value="ARM repeat"/>
    <property type="match status" value="1"/>
</dbReference>
<dbReference type="PANTHER" id="PTHR14418:SF5">
    <property type="entry name" value="CONDENSIN COMPLEX SUBUNIT 3"/>
    <property type="match status" value="1"/>
</dbReference>
<keyword evidence="4" id="KW-0498">Mitosis</keyword>
<comment type="subcellular location">
    <subcellularLocation>
        <location evidence="1">Chromosome</location>
    </subcellularLocation>
</comment>
<reference evidence="9 10" key="1">
    <citation type="submission" date="2023-08" db="EMBL/GenBank/DDBJ databases">
        <title>A Necator americanus chromosomal reference genome.</title>
        <authorList>
            <person name="Ilik V."/>
            <person name="Petrzelkova K.J."/>
            <person name="Pardy F."/>
            <person name="Fuh T."/>
            <person name="Niatou-Singa F.S."/>
            <person name="Gouil Q."/>
            <person name="Baker L."/>
            <person name="Ritchie M.E."/>
            <person name="Jex A.R."/>
            <person name="Gazzola D."/>
            <person name="Li H."/>
            <person name="Toshio Fujiwara R."/>
            <person name="Zhan B."/>
            <person name="Aroian R.V."/>
            <person name="Pafco B."/>
            <person name="Schwarz E.M."/>
        </authorList>
    </citation>
    <scope>NUCLEOTIDE SEQUENCE [LARGE SCALE GENOMIC DNA]</scope>
    <source>
        <strain evidence="9 10">Aroian</strain>
        <tissue evidence="9">Whole animal</tissue>
    </source>
</reference>
<evidence type="ECO:0000256" key="3">
    <source>
        <dbReference type="ARBA" id="ARBA00022618"/>
    </source>
</evidence>
<protein>
    <recommendedName>
        <fullName evidence="8">Nuclear condensin complex subunit 3 C-terminal domain-containing protein</fullName>
    </recommendedName>
</protein>
<feature type="compositionally biased region" description="Polar residues" evidence="7">
    <location>
        <begin position="1165"/>
        <end position="1180"/>
    </location>
</feature>
<feature type="region of interest" description="Disordered" evidence="7">
    <location>
        <begin position="1152"/>
        <end position="1207"/>
    </location>
</feature>
<feature type="region of interest" description="Disordered" evidence="7">
    <location>
        <begin position="1078"/>
        <end position="1117"/>
    </location>
</feature>
<evidence type="ECO:0000256" key="2">
    <source>
        <dbReference type="ARBA" id="ARBA00022454"/>
    </source>
</evidence>
<name>A0ABR1BKY7_NECAM</name>
<dbReference type="Proteomes" id="UP001303046">
    <property type="component" value="Unassembled WGS sequence"/>
</dbReference>
<accession>A0ABR1BKY7</accession>
<feature type="domain" description="Nuclear condensin complex subunit 3 C-terminal" evidence="8">
    <location>
        <begin position="758"/>
        <end position="901"/>
    </location>
</feature>
<organism evidence="9 10">
    <name type="scientific">Necator americanus</name>
    <name type="common">Human hookworm</name>
    <dbReference type="NCBI Taxonomy" id="51031"/>
    <lineage>
        <taxon>Eukaryota</taxon>
        <taxon>Metazoa</taxon>
        <taxon>Ecdysozoa</taxon>
        <taxon>Nematoda</taxon>
        <taxon>Chromadorea</taxon>
        <taxon>Rhabditida</taxon>
        <taxon>Rhabditina</taxon>
        <taxon>Rhabditomorpha</taxon>
        <taxon>Strongyloidea</taxon>
        <taxon>Ancylostomatidae</taxon>
        <taxon>Bunostominae</taxon>
        <taxon>Necator</taxon>
    </lineage>
</organism>
<evidence type="ECO:0000256" key="6">
    <source>
        <dbReference type="ARBA" id="ARBA00023306"/>
    </source>
</evidence>